<gene>
    <name evidence="2" type="ORF">ACIBG2_28635</name>
</gene>
<dbReference type="Gene3D" id="3.40.50.720">
    <property type="entry name" value="NAD(P)-binding Rossmann-like Domain"/>
    <property type="match status" value="1"/>
</dbReference>
<dbReference type="PANTHER" id="PTHR43162:SF1">
    <property type="entry name" value="PRESTALK A DIFFERENTIATION PROTEIN A"/>
    <property type="match status" value="1"/>
</dbReference>
<organism evidence="2 3">
    <name type="scientific">Nonomuraea typhae</name>
    <dbReference type="NCBI Taxonomy" id="2603600"/>
    <lineage>
        <taxon>Bacteria</taxon>
        <taxon>Bacillati</taxon>
        <taxon>Actinomycetota</taxon>
        <taxon>Actinomycetes</taxon>
        <taxon>Streptosporangiales</taxon>
        <taxon>Streptosporangiaceae</taxon>
        <taxon>Nonomuraea</taxon>
    </lineage>
</organism>
<proteinExistence type="predicted"/>
<dbReference type="RefSeq" id="WP_397085909.1">
    <property type="nucleotide sequence ID" value="NZ_JBITGY010000008.1"/>
</dbReference>
<dbReference type="PANTHER" id="PTHR43162">
    <property type="match status" value="1"/>
</dbReference>
<feature type="domain" description="NmrA-like" evidence="1">
    <location>
        <begin position="2"/>
        <end position="234"/>
    </location>
</feature>
<comment type="caution">
    <text evidence="2">The sequence shown here is derived from an EMBL/GenBank/DDBJ whole genome shotgun (WGS) entry which is preliminary data.</text>
</comment>
<evidence type="ECO:0000313" key="3">
    <source>
        <dbReference type="Proteomes" id="UP001612741"/>
    </source>
</evidence>
<dbReference type="Pfam" id="PF05368">
    <property type="entry name" value="NmrA"/>
    <property type="match status" value="1"/>
</dbReference>
<dbReference type="InterPro" id="IPR036291">
    <property type="entry name" value="NAD(P)-bd_dom_sf"/>
</dbReference>
<dbReference type="SUPFAM" id="SSF51735">
    <property type="entry name" value="NAD(P)-binding Rossmann-fold domains"/>
    <property type="match status" value="1"/>
</dbReference>
<dbReference type="Gene3D" id="3.90.25.10">
    <property type="entry name" value="UDP-galactose 4-epimerase, domain 1"/>
    <property type="match status" value="1"/>
</dbReference>
<accession>A0ABW7YZN5</accession>
<protein>
    <submittedName>
        <fullName evidence="2">NAD(P)H-binding protein</fullName>
    </submittedName>
</protein>
<evidence type="ECO:0000313" key="2">
    <source>
        <dbReference type="EMBL" id="MFI6501376.1"/>
    </source>
</evidence>
<evidence type="ECO:0000259" key="1">
    <source>
        <dbReference type="Pfam" id="PF05368"/>
    </source>
</evidence>
<keyword evidence="3" id="KW-1185">Reference proteome</keyword>
<dbReference type="Proteomes" id="UP001612741">
    <property type="component" value="Unassembled WGS sequence"/>
</dbReference>
<dbReference type="EMBL" id="JBITGY010000008">
    <property type="protein sequence ID" value="MFI6501376.1"/>
    <property type="molecule type" value="Genomic_DNA"/>
</dbReference>
<dbReference type="InterPro" id="IPR051604">
    <property type="entry name" value="Ergot_Alk_Oxidoreductase"/>
</dbReference>
<name>A0ABW7YZN5_9ACTN</name>
<dbReference type="InterPro" id="IPR008030">
    <property type="entry name" value="NmrA-like"/>
</dbReference>
<sequence length="269" mass="28569">MTILVTGATGTVGRQVVSQLVERGERVRALTRNPARASFPSGVEVAAGDLTVAESLAPALEGVTALHLLTVAGDDLADLPNGAELVDLAAKAGVERISVLGSFYEGTVEAALRERGLPWTQLLCMEFMANAFEWTDGVRAGVVHHFGNLPGAVVHEADIAAVSVAALTEDGHAGQAYMITGPELNTPEDRVRMIGEAIGREVEFRQLTEAQVRERMAAAGAEQEMIEFTVMLGTNPPKEGAIVQPTVQQVTGRPGRTFAQWARENADAF</sequence>
<reference evidence="2 3" key="1">
    <citation type="submission" date="2024-10" db="EMBL/GenBank/DDBJ databases">
        <title>The Natural Products Discovery Center: Release of the First 8490 Sequenced Strains for Exploring Actinobacteria Biosynthetic Diversity.</title>
        <authorList>
            <person name="Kalkreuter E."/>
            <person name="Kautsar S.A."/>
            <person name="Yang D."/>
            <person name="Bader C.D."/>
            <person name="Teijaro C.N."/>
            <person name="Fluegel L."/>
            <person name="Davis C.M."/>
            <person name="Simpson J.R."/>
            <person name="Lauterbach L."/>
            <person name="Steele A.D."/>
            <person name="Gui C."/>
            <person name="Meng S."/>
            <person name="Li G."/>
            <person name="Viehrig K."/>
            <person name="Ye F."/>
            <person name="Su P."/>
            <person name="Kiefer A.F."/>
            <person name="Nichols A."/>
            <person name="Cepeda A.J."/>
            <person name="Yan W."/>
            <person name="Fan B."/>
            <person name="Jiang Y."/>
            <person name="Adhikari A."/>
            <person name="Zheng C.-J."/>
            <person name="Schuster L."/>
            <person name="Cowan T.M."/>
            <person name="Smanski M.J."/>
            <person name="Chevrette M.G."/>
            <person name="De Carvalho L.P.S."/>
            <person name="Shen B."/>
        </authorList>
    </citation>
    <scope>NUCLEOTIDE SEQUENCE [LARGE SCALE GENOMIC DNA]</scope>
    <source>
        <strain evidence="2 3">NPDC050545</strain>
    </source>
</reference>